<feature type="domain" description="ABC transporter" evidence="6">
    <location>
        <begin position="9"/>
        <end position="257"/>
    </location>
</feature>
<sequence>MTTPPLLSVRNLSVDYASAHGPVHAAVGISFDLHPGECVALVGESGSGKTTVGRALLGLLGNSATVNADTLEIEGRDALSFDNRDWRSVRGGTVGLVLQDALVSLDPLRSIGQEVSEAMRASGKKLGRKERKAAVIPTLEGVGLPDAATHVRQHAHQLSGGQRQRALIATAVAGEPRILIADEPTTALDVTVQRQVIDLLRQEREQGLGVVLISHDLAVVAEIADRVLVMRGGEVLEQGTPAEVLENPQNEYTRSLIAAVPGTEPASSADPADPLGTAGADERADSPQAVDPAPTAPATLTATGLHVTYRVPGVPEPKIGLSDVSLEVHQGRALGIVGESGSGKSTLLRVLLALQEPAQGNVTLDGEPWSGIPEAKRRVRRPRLQLVAQDPLSAFNPRFDVSQVLGEALLRVPAGERDRRIAEVLDAVALPTTVLTRHPLQLSGGQRQRIAIARALTAEPEILFCDEAVSALDVVVQAQILDLLDRLKRERDLGIVFVSHDLGVIAEVCDDVLVLKDGVVVESGSTDAVYGSPQHPYTQALLAARPMLGAV</sequence>
<evidence type="ECO:0000256" key="3">
    <source>
        <dbReference type="ARBA" id="ARBA00022741"/>
    </source>
</evidence>
<dbReference type="Gene3D" id="3.40.50.300">
    <property type="entry name" value="P-loop containing nucleotide triphosphate hydrolases"/>
    <property type="match status" value="2"/>
</dbReference>
<dbReference type="KEGG" id="ldn:H9L06_10635"/>
<evidence type="ECO:0000313" key="7">
    <source>
        <dbReference type="EMBL" id="QNN62667.1"/>
    </source>
</evidence>
<evidence type="ECO:0000256" key="4">
    <source>
        <dbReference type="ARBA" id="ARBA00022840"/>
    </source>
</evidence>
<keyword evidence="4 7" id="KW-0067">ATP-binding</keyword>
<dbReference type="InterPro" id="IPR013563">
    <property type="entry name" value="Oligopep_ABC_C"/>
</dbReference>
<dbReference type="EMBL" id="CP060716">
    <property type="protein sequence ID" value="QNN62667.1"/>
    <property type="molecule type" value="Genomic_DNA"/>
</dbReference>
<dbReference type="Pfam" id="PF08352">
    <property type="entry name" value="oligo_HPY"/>
    <property type="match status" value="2"/>
</dbReference>
<dbReference type="PROSITE" id="PS00211">
    <property type="entry name" value="ABC_TRANSPORTER_1"/>
    <property type="match status" value="2"/>
</dbReference>
<dbReference type="SUPFAM" id="SSF52540">
    <property type="entry name" value="P-loop containing nucleoside triphosphate hydrolases"/>
    <property type="match status" value="2"/>
</dbReference>
<organism evidence="7 8">
    <name type="scientific">Leucobacter denitrificans</name>
    <dbReference type="NCBI Taxonomy" id="683042"/>
    <lineage>
        <taxon>Bacteria</taxon>
        <taxon>Bacillati</taxon>
        <taxon>Actinomycetota</taxon>
        <taxon>Actinomycetes</taxon>
        <taxon>Micrococcales</taxon>
        <taxon>Microbacteriaceae</taxon>
        <taxon>Leucobacter</taxon>
    </lineage>
</organism>
<dbReference type="Proteomes" id="UP000515934">
    <property type="component" value="Chromosome"/>
</dbReference>
<dbReference type="NCBIfam" id="NF007739">
    <property type="entry name" value="PRK10419.1"/>
    <property type="match status" value="2"/>
</dbReference>
<dbReference type="CDD" id="cd03257">
    <property type="entry name" value="ABC_NikE_OppD_transporters"/>
    <property type="match status" value="2"/>
</dbReference>
<dbReference type="GO" id="GO:0015833">
    <property type="term" value="P:peptide transport"/>
    <property type="evidence" value="ECO:0007669"/>
    <property type="project" value="InterPro"/>
</dbReference>
<evidence type="ECO:0000313" key="8">
    <source>
        <dbReference type="Proteomes" id="UP000515934"/>
    </source>
</evidence>
<accession>A0A7G9S492</accession>
<evidence type="ECO:0000256" key="1">
    <source>
        <dbReference type="ARBA" id="ARBA00005417"/>
    </source>
</evidence>
<dbReference type="InterPro" id="IPR027417">
    <property type="entry name" value="P-loop_NTPase"/>
</dbReference>
<evidence type="ECO:0000256" key="2">
    <source>
        <dbReference type="ARBA" id="ARBA00022448"/>
    </source>
</evidence>
<dbReference type="GO" id="GO:0055085">
    <property type="term" value="P:transmembrane transport"/>
    <property type="evidence" value="ECO:0007669"/>
    <property type="project" value="UniProtKB-ARBA"/>
</dbReference>
<dbReference type="RefSeq" id="WP_187555136.1">
    <property type="nucleotide sequence ID" value="NZ_CP060716.1"/>
</dbReference>
<comment type="similarity">
    <text evidence="1">Belongs to the ABC transporter superfamily.</text>
</comment>
<dbReference type="PANTHER" id="PTHR43776:SF7">
    <property type="entry name" value="D,D-DIPEPTIDE TRANSPORT ATP-BINDING PROTEIN DDPF-RELATED"/>
    <property type="match status" value="1"/>
</dbReference>
<gene>
    <name evidence="7" type="ORF">H9L06_10635</name>
</gene>
<keyword evidence="2" id="KW-0813">Transport</keyword>
<evidence type="ECO:0000259" key="6">
    <source>
        <dbReference type="PROSITE" id="PS50893"/>
    </source>
</evidence>
<protein>
    <submittedName>
        <fullName evidence="7">ABC transporter ATP-binding protein</fullName>
    </submittedName>
</protein>
<dbReference type="GO" id="GO:0005524">
    <property type="term" value="F:ATP binding"/>
    <property type="evidence" value="ECO:0007669"/>
    <property type="project" value="UniProtKB-KW"/>
</dbReference>
<dbReference type="InterPro" id="IPR003439">
    <property type="entry name" value="ABC_transporter-like_ATP-bd"/>
</dbReference>
<dbReference type="PANTHER" id="PTHR43776">
    <property type="entry name" value="TRANSPORT ATP-BINDING PROTEIN"/>
    <property type="match status" value="1"/>
</dbReference>
<dbReference type="AlphaFoldDB" id="A0A7G9S492"/>
<keyword evidence="3" id="KW-0547">Nucleotide-binding</keyword>
<reference evidence="7 8" key="1">
    <citation type="submission" date="2020-08" db="EMBL/GenBank/DDBJ databases">
        <title>Genome sequence of Leucobacter denitrificans KACC 14055T.</title>
        <authorList>
            <person name="Hyun D.-W."/>
            <person name="Bae J.-W."/>
        </authorList>
    </citation>
    <scope>NUCLEOTIDE SEQUENCE [LARGE SCALE GENOMIC DNA]</scope>
    <source>
        <strain evidence="7 8">KACC 14055</strain>
    </source>
</reference>
<dbReference type="PROSITE" id="PS50893">
    <property type="entry name" value="ABC_TRANSPORTER_2"/>
    <property type="match status" value="2"/>
</dbReference>
<dbReference type="GO" id="GO:0016887">
    <property type="term" value="F:ATP hydrolysis activity"/>
    <property type="evidence" value="ECO:0007669"/>
    <property type="project" value="InterPro"/>
</dbReference>
<feature type="domain" description="ABC transporter" evidence="6">
    <location>
        <begin position="300"/>
        <end position="542"/>
    </location>
</feature>
<keyword evidence="8" id="KW-1185">Reference proteome</keyword>
<dbReference type="Pfam" id="PF00005">
    <property type="entry name" value="ABC_tran"/>
    <property type="match status" value="2"/>
</dbReference>
<dbReference type="InterPro" id="IPR003593">
    <property type="entry name" value="AAA+_ATPase"/>
</dbReference>
<dbReference type="InterPro" id="IPR017871">
    <property type="entry name" value="ABC_transporter-like_CS"/>
</dbReference>
<dbReference type="SMART" id="SM00382">
    <property type="entry name" value="AAA"/>
    <property type="match status" value="2"/>
</dbReference>
<dbReference type="NCBIfam" id="NF008453">
    <property type="entry name" value="PRK11308.1"/>
    <property type="match status" value="2"/>
</dbReference>
<feature type="region of interest" description="Disordered" evidence="5">
    <location>
        <begin position="262"/>
        <end position="298"/>
    </location>
</feature>
<evidence type="ECO:0000256" key="5">
    <source>
        <dbReference type="SAM" id="MobiDB-lite"/>
    </source>
</evidence>
<name>A0A7G9S492_9MICO</name>
<dbReference type="InterPro" id="IPR050319">
    <property type="entry name" value="ABC_transp_ATP-bind"/>
</dbReference>
<proteinExistence type="inferred from homology"/>